<dbReference type="Proteomes" id="UP000636010">
    <property type="component" value="Unassembled WGS sequence"/>
</dbReference>
<organism evidence="1 2">
    <name type="scientific">Marivirga lumbricoides</name>
    <dbReference type="NCBI Taxonomy" id="1046115"/>
    <lineage>
        <taxon>Bacteria</taxon>
        <taxon>Pseudomonadati</taxon>
        <taxon>Bacteroidota</taxon>
        <taxon>Cytophagia</taxon>
        <taxon>Cytophagales</taxon>
        <taxon>Marivirgaceae</taxon>
        <taxon>Marivirga</taxon>
    </lineage>
</organism>
<sequence length="118" mass="13757">MVFRVIILITIASCTTKEVTECEKINIEKAVLFFESGFDNDKIKVEYQEEIVFEKVISTDTSLDLAAEMEIEVKNNNYFMLYLNNKRVSNYCLGAFIEIDKINETIDYKSVTEPKKYQ</sequence>
<comment type="caution">
    <text evidence="1">The sequence shown here is derived from an EMBL/GenBank/DDBJ whole genome shotgun (WGS) entry which is preliminary data.</text>
</comment>
<reference evidence="2" key="1">
    <citation type="journal article" date="2019" name="Int. J. Syst. Evol. Microbiol.">
        <title>The Global Catalogue of Microorganisms (GCM) 10K type strain sequencing project: providing services to taxonomists for standard genome sequencing and annotation.</title>
        <authorList>
            <consortium name="The Broad Institute Genomics Platform"/>
            <consortium name="The Broad Institute Genome Sequencing Center for Infectious Disease"/>
            <person name="Wu L."/>
            <person name="Ma J."/>
        </authorList>
    </citation>
    <scope>NUCLEOTIDE SEQUENCE [LARGE SCALE GENOMIC DNA]</scope>
    <source>
        <strain evidence="2">CGMCC 1.10832</strain>
    </source>
</reference>
<accession>A0ABQ1MLB2</accession>
<protein>
    <submittedName>
        <fullName evidence="1">Uncharacterized protein</fullName>
    </submittedName>
</protein>
<proteinExistence type="predicted"/>
<dbReference type="RefSeq" id="WP_188464899.1">
    <property type="nucleotide sequence ID" value="NZ_BAABHU010000010.1"/>
</dbReference>
<keyword evidence="2" id="KW-1185">Reference proteome</keyword>
<dbReference type="EMBL" id="BMEC01000010">
    <property type="protein sequence ID" value="GGC42260.1"/>
    <property type="molecule type" value="Genomic_DNA"/>
</dbReference>
<evidence type="ECO:0000313" key="1">
    <source>
        <dbReference type="EMBL" id="GGC42260.1"/>
    </source>
</evidence>
<name>A0ABQ1MLB2_9BACT</name>
<gene>
    <name evidence="1" type="ORF">GCM10011506_29780</name>
</gene>
<evidence type="ECO:0000313" key="2">
    <source>
        <dbReference type="Proteomes" id="UP000636010"/>
    </source>
</evidence>